<sequence length="614" mass="67219">MGATKNHQRPMKATDFNSLPPELVCNIIEALVVKIGILKAVKYRSVNKRFDAEIMVSICVSRVVNPYDPRLDLGPVAPLDLRARVLLPKATSSNRNIVPDPKVKAIAYVNAELDALVGHTSQDVTFERHLKIAKAVSHHYWRTSAYAYSTCSSLPGPEKDRAQTILCGAIVLGDLSIVRSLVKDFNDSKDASLPFIKESLQSSLAFHPIYGFNDNLFSLNRDSFSLNRDSLLFGYPLHLAAAWGHIDIVRYLLEMGADPRITTPSFDRRNQPTATWLLPARAPASILQVVDWRNADRSVTGSPLRVAVLAGHDDIARLLMEPEHRQDTDKVEFFQAILATARMGHLDILELLLNATEGKSLLAYPLLAQEYLRAAVLYKNTALVNHLLSLGICINTENDFGRLHGLPCALSIASKQGNTPMVRLLLSKGADATIPNHPTIPDYTATRPTKKIPIAPVECAAFQGHQEIVSLLLNHGASVAAALLFASLGSQSHLVSWLCQQYPSVVQSDPSSEQPTAGIAAMYEAIKNLNPHIVKTLATAGVSLNESRFLGITLLDQAKAELGSEAIELLLSCGVIDADPPPQGTSYNRKYGTRFHACGRVSIAPQTWEWAGRY</sequence>
<dbReference type="InterPro" id="IPR036770">
    <property type="entry name" value="Ankyrin_rpt-contain_sf"/>
</dbReference>
<gene>
    <name evidence="4" type="ORF">VHEMI10323</name>
</gene>
<organism evidence="4 5">
    <name type="scientific">[Torrubiella] hemipterigena</name>
    <dbReference type="NCBI Taxonomy" id="1531966"/>
    <lineage>
        <taxon>Eukaryota</taxon>
        <taxon>Fungi</taxon>
        <taxon>Dikarya</taxon>
        <taxon>Ascomycota</taxon>
        <taxon>Pezizomycotina</taxon>
        <taxon>Sordariomycetes</taxon>
        <taxon>Hypocreomycetidae</taxon>
        <taxon>Hypocreales</taxon>
        <taxon>Clavicipitaceae</taxon>
        <taxon>Clavicipitaceae incertae sedis</taxon>
        <taxon>'Torrubiella' clade</taxon>
    </lineage>
</organism>
<dbReference type="Pfam" id="PF00023">
    <property type="entry name" value="Ank"/>
    <property type="match status" value="1"/>
</dbReference>
<dbReference type="SUPFAM" id="SSF48403">
    <property type="entry name" value="Ankyrin repeat"/>
    <property type="match status" value="2"/>
</dbReference>
<protein>
    <submittedName>
        <fullName evidence="4">Uncharacterized protein</fullName>
    </submittedName>
</protein>
<dbReference type="HOGENOM" id="CLU_506222_0_0_1"/>
<evidence type="ECO:0000256" key="3">
    <source>
        <dbReference type="PROSITE-ProRule" id="PRU00023"/>
    </source>
</evidence>
<dbReference type="Proteomes" id="UP000039046">
    <property type="component" value="Unassembled WGS sequence"/>
</dbReference>
<dbReference type="PROSITE" id="PS50088">
    <property type="entry name" value="ANK_REPEAT"/>
    <property type="match status" value="2"/>
</dbReference>
<feature type="repeat" description="ANK" evidence="3">
    <location>
        <begin position="236"/>
        <end position="264"/>
    </location>
</feature>
<evidence type="ECO:0000256" key="2">
    <source>
        <dbReference type="ARBA" id="ARBA00023043"/>
    </source>
</evidence>
<dbReference type="Pfam" id="PF12796">
    <property type="entry name" value="Ank_2"/>
    <property type="match status" value="1"/>
</dbReference>
<dbReference type="PANTHER" id="PTHR24166:SF48">
    <property type="entry name" value="PROTEIN VAPYRIN"/>
    <property type="match status" value="1"/>
</dbReference>
<evidence type="ECO:0000313" key="5">
    <source>
        <dbReference type="Proteomes" id="UP000039046"/>
    </source>
</evidence>
<reference evidence="4 5" key="1">
    <citation type="journal article" date="2015" name="Genome Announc.">
        <title>Draft Genome Sequence and Gene Annotation of the Entomopathogenic Fungus Verticillium hemipterigenum.</title>
        <authorList>
            <person name="Horn F."/>
            <person name="Habel A."/>
            <person name="Scharf D.H."/>
            <person name="Dworschak J."/>
            <person name="Brakhage A.A."/>
            <person name="Guthke R."/>
            <person name="Hertweck C."/>
            <person name="Linde J."/>
        </authorList>
    </citation>
    <scope>NUCLEOTIDE SEQUENCE [LARGE SCALE GENOMIC DNA]</scope>
</reference>
<keyword evidence="1" id="KW-0677">Repeat</keyword>
<name>A0A0A1TIH9_9HYPO</name>
<dbReference type="PANTHER" id="PTHR24166">
    <property type="entry name" value="ROLLING PEBBLES, ISOFORM B"/>
    <property type="match status" value="1"/>
</dbReference>
<dbReference type="OrthoDB" id="20872at2759"/>
<evidence type="ECO:0000313" key="4">
    <source>
        <dbReference type="EMBL" id="CEJ94814.1"/>
    </source>
</evidence>
<keyword evidence="2 3" id="KW-0040">ANK repeat</keyword>
<dbReference type="Gene3D" id="1.25.40.20">
    <property type="entry name" value="Ankyrin repeat-containing domain"/>
    <property type="match status" value="1"/>
</dbReference>
<dbReference type="InterPro" id="IPR002110">
    <property type="entry name" value="Ankyrin_rpt"/>
</dbReference>
<dbReference type="STRING" id="1531966.A0A0A1TIH9"/>
<keyword evidence="5" id="KW-1185">Reference proteome</keyword>
<dbReference type="AlphaFoldDB" id="A0A0A1TIH9"/>
<dbReference type="PROSITE" id="PS50297">
    <property type="entry name" value="ANK_REP_REGION"/>
    <property type="match status" value="1"/>
</dbReference>
<feature type="repeat" description="ANK" evidence="3">
    <location>
        <begin position="409"/>
        <end position="437"/>
    </location>
</feature>
<proteinExistence type="predicted"/>
<dbReference type="InterPro" id="IPR050889">
    <property type="entry name" value="Dendritic_Spine_Reg/Scaffold"/>
</dbReference>
<accession>A0A0A1TIH9</accession>
<dbReference type="EMBL" id="CDHN01000007">
    <property type="protein sequence ID" value="CEJ94814.1"/>
    <property type="molecule type" value="Genomic_DNA"/>
</dbReference>
<dbReference type="SMART" id="SM00248">
    <property type="entry name" value="ANK"/>
    <property type="match status" value="6"/>
</dbReference>
<evidence type="ECO:0000256" key="1">
    <source>
        <dbReference type="ARBA" id="ARBA00022737"/>
    </source>
</evidence>